<evidence type="ECO:0000313" key="4">
    <source>
        <dbReference type="Proteomes" id="UP001596250"/>
    </source>
</evidence>
<gene>
    <name evidence="3" type="ORF">ACFPXP_03410</name>
</gene>
<comment type="caution">
    <text evidence="3">The sequence shown here is derived from an EMBL/GenBank/DDBJ whole genome shotgun (WGS) entry which is preliminary data.</text>
</comment>
<name>A0ABW1IK89_9BACL</name>
<dbReference type="EMBL" id="JBHSQV010000027">
    <property type="protein sequence ID" value="MFC5985484.1"/>
    <property type="molecule type" value="Genomic_DNA"/>
</dbReference>
<keyword evidence="1 3" id="KW-0378">Hydrolase</keyword>
<feature type="domain" description="AB hydrolase-1" evidence="2">
    <location>
        <begin position="23"/>
        <end position="250"/>
    </location>
</feature>
<evidence type="ECO:0000256" key="1">
    <source>
        <dbReference type="ARBA" id="ARBA00022801"/>
    </source>
</evidence>
<dbReference type="PRINTS" id="PR00111">
    <property type="entry name" value="ABHYDROLASE"/>
</dbReference>
<dbReference type="GO" id="GO:0016787">
    <property type="term" value="F:hydrolase activity"/>
    <property type="evidence" value="ECO:0007669"/>
    <property type="project" value="UniProtKB-KW"/>
</dbReference>
<evidence type="ECO:0000259" key="2">
    <source>
        <dbReference type="Pfam" id="PF00561"/>
    </source>
</evidence>
<dbReference type="InterPro" id="IPR029058">
    <property type="entry name" value="AB_hydrolase_fold"/>
</dbReference>
<dbReference type="Proteomes" id="UP001596250">
    <property type="component" value="Unassembled WGS sequence"/>
</dbReference>
<dbReference type="PANTHER" id="PTHR43798:SF31">
    <property type="entry name" value="AB HYDROLASE SUPERFAMILY PROTEIN YCLE"/>
    <property type="match status" value="1"/>
</dbReference>
<dbReference type="RefSeq" id="WP_379892366.1">
    <property type="nucleotide sequence ID" value="NZ_CBCSCT010000009.1"/>
</dbReference>
<dbReference type="InterPro" id="IPR000639">
    <property type="entry name" value="Epox_hydrolase-like"/>
</dbReference>
<dbReference type="SUPFAM" id="SSF53474">
    <property type="entry name" value="alpha/beta-Hydrolases"/>
    <property type="match status" value="1"/>
</dbReference>
<dbReference type="Pfam" id="PF00561">
    <property type="entry name" value="Abhydrolase_1"/>
    <property type="match status" value="1"/>
</dbReference>
<dbReference type="InterPro" id="IPR050266">
    <property type="entry name" value="AB_hydrolase_sf"/>
</dbReference>
<dbReference type="Gene3D" id="3.40.50.1820">
    <property type="entry name" value="alpha/beta hydrolase"/>
    <property type="match status" value="1"/>
</dbReference>
<dbReference type="InterPro" id="IPR000073">
    <property type="entry name" value="AB_hydrolase_1"/>
</dbReference>
<keyword evidence="4" id="KW-1185">Reference proteome</keyword>
<sequence length="267" mass="29323">MLNRKTVQIAGRPYPYADEGSGPLLVLIHGFCGSADYWDQVIPLLSSQFRCIAPDLRAHSGSFAPQGPYAINDLAQDIHELLNQLDAPPVVMLGHSLGGYTTLAFAEAYPERLKGFGLIHSTAYPDSEEAKNNRLLAMESIRHDGLEAYVDQLIPKLFAEAHVQPMAEQLDTAIQIGYGTDSEGAVATLEAMRGRPDRNSIIADAKVPVLLAAGDQDRIVPLEKALSVTEEHVRHAVLHNCGHMSMYENPKQISEIIQQFAIHCFSR</sequence>
<dbReference type="PRINTS" id="PR00412">
    <property type="entry name" value="EPOXHYDRLASE"/>
</dbReference>
<proteinExistence type="predicted"/>
<organism evidence="3 4">
    <name type="scientific">Marinicrinis lubricantis</name>
    <dbReference type="NCBI Taxonomy" id="2086470"/>
    <lineage>
        <taxon>Bacteria</taxon>
        <taxon>Bacillati</taxon>
        <taxon>Bacillota</taxon>
        <taxon>Bacilli</taxon>
        <taxon>Bacillales</taxon>
        <taxon>Paenibacillaceae</taxon>
    </lineage>
</organism>
<reference evidence="4" key="1">
    <citation type="journal article" date="2019" name="Int. J. Syst. Evol. Microbiol.">
        <title>The Global Catalogue of Microorganisms (GCM) 10K type strain sequencing project: providing services to taxonomists for standard genome sequencing and annotation.</title>
        <authorList>
            <consortium name="The Broad Institute Genomics Platform"/>
            <consortium name="The Broad Institute Genome Sequencing Center for Infectious Disease"/>
            <person name="Wu L."/>
            <person name="Ma J."/>
        </authorList>
    </citation>
    <scope>NUCLEOTIDE SEQUENCE [LARGE SCALE GENOMIC DNA]</scope>
    <source>
        <strain evidence="4">CCM 8749</strain>
    </source>
</reference>
<accession>A0ABW1IK89</accession>
<protein>
    <submittedName>
        <fullName evidence="3">Alpha/beta fold hydrolase</fullName>
    </submittedName>
</protein>
<dbReference type="PANTHER" id="PTHR43798">
    <property type="entry name" value="MONOACYLGLYCEROL LIPASE"/>
    <property type="match status" value="1"/>
</dbReference>
<evidence type="ECO:0000313" key="3">
    <source>
        <dbReference type="EMBL" id="MFC5985484.1"/>
    </source>
</evidence>